<dbReference type="InterPro" id="IPR009351">
    <property type="entry name" value="AlkZ-like"/>
</dbReference>
<name>H3SFU9_9BACL</name>
<dbReference type="PATRIC" id="fig|1131935.3.peg.2479"/>
<dbReference type="Pfam" id="PF06224">
    <property type="entry name" value="AlkZ-like"/>
    <property type="match status" value="1"/>
</dbReference>
<gene>
    <name evidence="1" type="ORF">PDENDC454_12020</name>
</gene>
<evidence type="ECO:0008006" key="3">
    <source>
        <dbReference type="Google" id="ProtNLM"/>
    </source>
</evidence>
<dbReference type="AlphaFoldDB" id="H3SFU9"/>
<reference evidence="1 2" key="1">
    <citation type="journal article" date="2012" name="J. Bacteriol.">
        <title>Genome Sequence of the Pattern-Forming Social Bacterium Paenibacillus dendritiformis C454 Chiral Morphotype.</title>
        <authorList>
            <person name="Sirota-Madi A."/>
            <person name="Olender T."/>
            <person name="Helman Y."/>
            <person name="Brainis I."/>
            <person name="Finkelshtein A."/>
            <person name="Roth D."/>
            <person name="Hagai E."/>
            <person name="Leshkowitz D."/>
            <person name="Brodsky L."/>
            <person name="Galatenko V."/>
            <person name="Nikolaev V."/>
            <person name="Gutnick D.L."/>
            <person name="Lancet D."/>
            <person name="Ben-Jacob E."/>
        </authorList>
    </citation>
    <scope>NUCLEOTIDE SEQUENCE [LARGE SCALE GENOMIC DNA]</scope>
    <source>
        <strain evidence="1 2">C454</strain>
    </source>
</reference>
<organism evidence="1 2">
    <name type="scientific">Paenibacillus dendritiformis C454</name>
    <dbReference type="NCBI Taxonomy" id="1131935"/>
    <lineage>
        <taxon>Bacteria</taxon>
        <taxon>Bacillati</taxon>
        <taxon>Bacillota</taxon>
        <taxon>Bacilli</taxon>
        <taxon>Bacillales</taxon>
        <taxon>Paenibacillaceae</taxon>
        <taxon>Paenibacillus</taxon>
    </lineage>
</organism>
<dbReference type="Proteomes" id="UP000003900">
    <property type="component" value="Unassembled WGS sequence"/>
</dbReference>
<dbReference type="PANTHER" id="PTHR38479:SF2">
    <property type="entry name" value="WINGED HELIX DNA-BINDING DOMAIN-CONTAINING PROTEIN"/>
    <property type="match status" value="1"/>
</dbReference>
<sequence length="383" mass="43211">MRSVIRLPGIGKSEGGIMVDTRSRCQELLHRQKLSQENSLAHVMDLLEHEFGIQSQIFSHSLLAIQCRLQSKVSLNEIKSLMEDEKKIIRTWSLRGTLHLMRTADAAVMWSAFGTEWMTRWGTYLKQHVTEYDKQLVSEAVLSSLSDGPKTREQLKADLNASLKCETALIDYLLSPWGGILKDLSYKRMVIHGNPLEPDIAFHLTSSWLQDQPDIYHMYDQEEALGLILLRYLQAYGPARAEDFAYWSGITVTLAKKILKNSSADLISIGDLYDNKNIYRTNSTEAIPAVKLLPKFDPLLLGHKEKFYMESEYYKKIYGAAGHVHAAVLINGMIAGTWKVKGKKVDVCLFGEGDGGWRAELSREAEKTASFFNQSSPLHRAGG</sequence>
<dbReference type="PANTHER" id="PTHR38479">
    <property type="entry name" value="LMO0824 PROTEIN"/>
    <property type="match status" value="1"/>
</dbReference>
<keyword evidence="2" id="KW-1185">Reference proteome</keyword>
<protein>
    <recommendedName>
        <fullName evidence="3">Winged helix DNA-binding domain-containing protein</fullName>
    </recommendedName>
</protein>
<evidence type="ECO:0000313" key="1">
    <source>
        <dbReference type="EMBL" id="EHQ62131.1"/>
    </source>
</evidence>
<comment type="caution">
    <text evidence="1">The sequence shown here is derived from an EMBL/GenBank/DDBJ whole genome shotgun (WGS) entry which is preliminary data.</text>
</comment>
<evidence type="ECO:0000313" key="2">
    <source>
        <dbReference type="Proteomes" id="UP000003900"/>
    </source>
</evidence>
<dbReference type="EMBL" id="AHKH01000025">
    <property type="protein sequence ID" value="EHQ62131.1"/>
    <property type="molecule type" value="Genomic_DNA"/>
</dbReference>
<proteinExistence type="predicted"/>
<accession>H3SFU9</accession>
<dbReference type="STRING" id="1131935.PDENDC454_12020"/>